<name>A0A9D4AIY1_9ROSI</name>
<dbReference type="InterPro" id="IPR004265">
    <property type="entry name" value="Dirigent"/>
</dbReference>
<keyword evidence="6" id="KW-1185">Reference proteome</keyword>
<dbReference type="Pfam" id="PF03018">
    <property type="entry name" value="Dirigent"/>
    <property type="match status" value="1"/>
</dbReference>
<evidence type="ECO:0000313" key="6">
    <source>
        <dbReference type="Proteomes" id="UP000828251"/>
    </source>
</evidence>
<evidence type="ECO:0000256" key="4">
    <source>
        <dbReference type="RuleBase" id="RU363099"/>
    </source>
</evidence>
<reference evidence="5 6" key="1">
    <citation type="journal article" date="2021" name="Plant Biotechnol. J.">
        <title>Multi-omics assisted identification of the key and species-specific regulatory components of drought-tolerant mechanisms in Gossypium stocksii.</title>
        <authorList>
            <person name="Yu D."/>
            <person name="Ke L."/>
            <person name="Zhang D."/>
            <person name="Wu Y."/>
            <person name="Sun Y."/>
            <person name="Mei J."/>
            <person name="Sun J."/>
            <person name="Sun Y."/>
        </authorList>
    </citation>
    <scope>NUCLEOTIDE SEQUENCE [LARGE SCALE GENOMIC DNA]</scope>
    <source>
        <strain evidence="6">cv. E1</strain>
        <tissue evidence="5">Leaf</tissue>
    </source>
</reference>
<keyword evidence="3 4" id="KW-0964">Secreted</keyword>
<dbReference type="PANTHER" id="PTHR21495">
    <property type="entry name" value="NUCLEOPORIN-RELATED"/>
    <property type="match status" value="1"/>
</dbReference>
<evidence type="ECO:0000313" key="5">
    <source>
        <dbReference type="EMBL" id="KAH1122629.1"/>
    </source>
</evidence>
<comment type="caution">
    <text evidence="5">The sequence shown here is derived from an EMBL/GenBank/DDBJ whole genome shotgun (WGS) entry which is preliminary data.</text>
</comment>
<gene>
    <name evidence="5" type="ORF">J1N35_005789</name>
</gene>
<feature type="non-terminal residue" evidence="5">
    <location>
        <position position="1"/>
    </location>
</feature>
<dbReference type="InterPro" id="IPR044859">
    <property type="entry name" value="Allene_oxi_cyc_Dirigent"/>
</dbReference>
<dbReference type="OrthoDB" id="1864232at2759"/>
<keyword evidence="4" id="KW-0052">Apoplast</keyword>
<comment type="similarity">
    <text evidence="1 4">Belongs to the plant dirigent protein family.</text>
</comment>
<comment type="function">
    <text evidence="4">Dirigent proteins impart stereoselectivity on the phenoxy radical-coupling reaction, yielding optically active lignans from two molecules of coniferyl alcohol in the biosynthesis of lignans, flavonolignans, and alkaloids and thus plays a central role in plant secondary metabolism.</text>
</comment>
<dbReference type="Gene3D" id="2.40.480.10">
    <property type="entry name" value="Allene oxide cyclase-like"/>
    <property type="match status" value="1"/>
</dbReference>
<dbReference type="AlphaFoldDB" id="A0A9D4AIY1"/>
<comment type="subunit">
    <text evidence="2 4">Homodimer.</text>
</comment>
<dbReference type="GO" id="GO:0009699">
    <property type="term" value="P:phenylpropanoid biosynthetic process"/>
    <property type="evidence" value="ECO:0007669"/>
    <property type="project" value="UniProtKB-ARBA"/>
</dbReference>
<proteinExistence type="inferred from homology"/>
<organism evidence="5 6">
    <name type="scientific">Gossypium stocksii</name>
    <dbReference type="NCBI Taxonomy" id="47602"/>
    <lineage>
        <taxon>Eukaryota</taxon>
        <taxon>Viridiplantae</taxon>
        <taxon>Streptophyta</taxon>
        <taxon>Embryophyta</taxon>
        <taxon>Tracheophyta</taxon>
        <taxon>Spermatophyta</taxon>
        <taxon>Magnoliopsida</taxon>
        <taxon>eudicotyledons</taxon>
        <taxon>Gunneridae</taxon>
        <taxon>Pentapetalae</taxon>
        <taxon>rosids</taxon>
        <taxon>malvids</taxon>
        <taxon>Malvales</taxon>
        <taxon>Malvaceae</taxon>
        <taxon>Malvoideae</taxon>
        <taxon>Gossypium</taxon>
    </lineage>
</organism>
<evidence type="ECO:0000256" key="3">
    <source>
        <dbReference type="ARBA" id="ARBA00022525"/>
    </source>
</evidence>
<comment type="subcellular location">
    <subcellularLocation>
        <location evidence="4">Secreted</location>
        <location evidence="4">Extracellular space</location>
        <location evidence="4">Apoplast</location>
    </subcellularLocation>
</comment>
<dbReference type="Proteomes" id="UP000828251">
    <property type="component" value="Unassembled WGS sequence"/>
</dbReference>
<dbReference type="GO" id="GO:0048046">
    <property type="term" value="C:apoplast"/>
    <property type="evidence" value="ECO:0007669"/>
    <property type="project" value="UniProtKB-SubCell"/>
</dbReference>
<protein>
    <recommendedName>
        <fullName evidence="4">Dirigent protein</fullName>
    </recommendedName>
</protein>
<evidence type="ECO:0000256" key="1">
    <source>
        <dbReference type="ARBA" id="ARBA00010746"/>
    </source>
</evidence>
<accession>A0A9D4AIY1</accession>
<evidence type="ECO:0000256" key="2">
    <source>
        <dbReference type="ARBA" id="ARBA00011738"/>
    </source>
</evidence>
<dbReference type="EMBL" id="JAIQCV010000002">
    <property type="protein sequence ID" value="KAH1122629.1"/>
    <property type="molecule type" value="Genomic_DNA"/>
</dbReference>
<sequence length="204" mass="22464">RSKKPNIIEVKIFRRKMEKEHNIFALAMIFCLTIAPVYGQYYSKTVMRVAQLAEKMTRLHFFLHDTVSGENPSAVVIAHPNITQASPFGFGTLFAINDPLTVGPEPTSMLIGNAQGLYVSSSRDPAVFTTVMYADFAFTSGRFNGSSFSLISRSSSSDAIRELAIVGGRGAFRMAQGFALTQINFANLTTGDVILECNVTLYHY</sequence>